<dbReference type="InterPro" id="IPR036909">
    <property type="entry name" value="Cyt_c-like_dom_sf"/>
</dbReference>
<accession>W8KGF4</accession>
<keyword evidence="3 9" id="KW-0812">Transmembrane</keyword>
<keyword evidence="13" id="KW-1185">Reference proteome</keyword>
<keyword evidence="7 9" id="KW-0472">Membrane</keyword>
<evidence type="ECO:0000313" key="12">
    <source>
        <dbReference type="EMBL" id="AHK78243.1"/>
    </source>
</evidence>
<evidence type="ECO:0000313" key="13">
    <source>
        <dbReference type="Proteomes" id="UP000019442"/>
    </source>
</evidence>
<dbReference type="PANTHER" id="PTHR10266">
    <property type="entry name" value="CYTOCHROME C1"/>
    <property type="match status" value="1"/>
</dbReference>
<dbReference type="EMBL" id="CP007268">
    <property type="protein sequence ID" value="AHK78243.1"/>
    <property type="molecule type" value="Genomic_DNA"/>
</dbReference>
<dbReference type="Pfam" id="PF02167">
    <property type="entry name" value="Cytochrom_C1"/>
    <property type="match status" value="1"/>
</dbReference>
<keyword evidence="10" id="KW-0732">Signal</keyword>
<feature type="binding site" description="covalent" evidence="8">
    <location>
        <position position="56"/>
    </location>
    <ligand>
        <name>heme c</name>
        <dbReference type="ChEBI" id="CHEBI:61717"/>
    </ligand>
</feature>
<dbReference type="GO" id="GO:0016020">
    <property type="term" value="C:membrane"/>
    <property type="evidence" value="ECO:0007669"/>
    <property type="project" value="UniProtKB-SubCell"/>
</dbReference>
<keyword evidence="4 8" id="KW-0479">Metal-binding</keyword>
<name>W8KGF4_9GAMM</name>
<keyword evidence="6 8" id="KW-0408">Iron</keyword>
<feature type="binding site" description="covalent" evidence="8">
    <location>
        <position position="57"/>
    </location>
    <ligand>
        <name>heme c</name>
        <dbReference type="ChEBI" id="CHEBI:61717"/>
    </ligand>
</feature>
<feature type="signal peptide" evidence="10">
    <location>
        <begin position="1"/>
        <end position="22"/>
    </location>
</feature>
<evidence type="ECO:0000259" key="11">
    <source>
        <dbReference type="PROSITE" id="PS51007"/>
    </source>
</evidence>
<reference evidence="12 13" key="1">
    <citation type="journal article" date="2014" name="J Genomics">
        <title>Draft Genome Sequence of the Extremely Halophilic Phototrophic Purple Sulfur Bacterium Halorhodospira halochloris.</title>
        <authorList>
            <person name="Singh K.S."/>
            <person name="Kirksey J."/>
            <person name="Hoff W.D."/>
            <person name="Deole R."/>
        </authorList>
    </citation>
    <scope>NUCLEOTIDE SEQUENCE [LARGE SCALE GENOMIC DNA]</scope>
    <source>
        <strain evidence="12 13">A</strain>
    </source>
</reference>
<evidence type="ECO:0000256" key="4">
    <source>
        <dbReference type="ARBA" id="ARBA00022723"/>
    </source>
</evidence>
<evidence type="ECO:0000256" key="2">
    <source>
        <dbReference type="ARBA" id="ARBA00022617"/>
    </source>
</evidence>
<proteinExistence type="predicted"/>
<feature type="domain" description="Cytochrome c" evidence="11">
    <location>
        <begin position="40"/>
        <end position="204"/>
    </location>
</feature>
<evidence type="ECO:0000256" key="8">
    <source>
        <dbReference type="PIRSR" id="PIRSR602326-1"/>
    </source>
</evidence>
<evidence type="ECO:0000256" key="9">
    <source>
        <dbReference type="SAM" id="Phobius"/>
    </source>
</evidence>
<evidence type="ECO:0000256" key="5">
    <source>
        <dbReference type="ARBA" id="ARBA00022989"/>
    </source>
</evidence>
<dbReference type="PATRIC" id="fig|1354791.3.peg.912"/>
<gene>
    <name evidence="12" type="ORF">M911_02610</name>
</gene>
<dbReference type="GO" id="GO:0046872">
    <property type="term" value="F:metal ion binding"/>
    <property type="evidence" value="ECO:0007669"/>
    <property type="project" value="UniProtKB-KW"/>
</dbReference>
<dbReference type="OrthoDB" id="9798864at2"/>
<evidence type="ECO:0000256" key="10">
    <source>
        <dbReference type="SAM" id="SignalP"/>
    </source>
</evidence>
<feature type="binding site" description="covalent" evidence="8">
    <location>
        <position position="53"/>
    </location>
    <ligand>
        <name>heme c</name>
        <dbReference type="ChEBI" id="CHEBI:61717"/>
    </ligand>
</feature>
<dbReference type="PROSITE" id="PS51007">
    <property type="entry name" value="CYTC"/>
    <property type="match status" value="1"/>
</dbReference>
<evidence type="ECO:0000256" key="1">
    <source>
        <dbReference type="ARBA" id="ARBA00004370"/>
    </source>
</evidence>
<keyword evidence="2 8" id="KW-0349">Heme</keyword>
<evidence type="ECO:0000256" key="7">
    <source>
        <dbReference type="ARBA" id="ARBA00023136"/>
    </source>
</evidence>
<dbReference type="PANTHER" id="PTHR10266:SF3">
    <property type="entry name" value="CYTOCHROME C1, HEME PROTEIN, MITOCHONDRIAL"/>
    <property type="match status" value="1"/>
</dbReference>
<dbReference type="SUPFAM" id="SSF46626">
    <property type="entry name" value="Cytochrome c"/>
    <property type="match status" value="1"/>
</dbReference>
<keyword evidence="5 9" id="KW-1133">Transmembrane helix</keyword>
<dbReference type="InterPro" id="IPR002326">
    <property type="entry name" value="Cyt_c1"/>
</dbReference>
<evidence type="ECO:0000256" key="3">
    <source>
        <dbReference type="ARBA" id="ARBA00022692"/>
    </source>
</evidence>
<dbReference type="Gene3D" id="1.20.5.100">
    <property type="entry name" value="Cytochrome c1, transmembrane anchor, C-terminal"/>
    <property type="match status" value="1"/>
</dbReference>
<dbReference type="InterPro" id="IPR009056">
    <property type="entry name" value="Cyt_c-like_dom"/>
</dbReference>
<dbReference type="Proteomes" id="UP000019442">
    <property type="component" value="Chromosome"/>
</dbReference>
<sequence length="245" mass="27665">MKKFATLAFVVACLVPAGPAMAAGPSAPLDRANIDLSDTASIQRGAEYFFQYCIGCHSLEHARYNRIGQDLGLTDEQVAEKFVHTRDAAGDPTGVGELIKIAMRPDDAEEWFAQPAPDLTLTARANSPDWIYTVLRNFYLDDSRPLGVNNATFEAMGMPHVLWELQGWQKNVGEDGEIKLELVEEGKMSAEEYDEVVRDITAFMTYVAEPIRMEREAMGMYVIWFLIVFTILAYLLKKEYWRDVH</sequence>
<dbReference type="PRINTS" id="PR00603">
    <property type="entry name" value="CYTOCHROMEC1"/>
</dbReference>
<dbReference type="GO" id="GO:0020037">
    <property type="term" value="F:heme binding"/>
    <property type="evidence" value="ECO:0007669"/>
    <property type="project" value="InterPro"/>
</dbReference>
<dbReference type="GO" id="GO:0009055">
    <property type="term" value="F:electron transfer activity"/>
    <property type="evidence" value="ECO:0007669"/>
    <property type="project" value="InterPro"/>
</dbReference>
<protein>
    <submittedName>
        <fullName evidence="12">Cytochrome C</fullName>
    </submittedName>
</protein>
<dbReference type="RefSeq" id="WP_025280593.1">
    <property type="nucleotide sequence ID" value="NZ_CP007268.1"/>
</dbReference>
<reference evidence="13" key="2">
    <citation type="submission" date="2014-02" db="EMBL/GenBank/DDBJ databases">
        <title>Draft Genome Sequence of extremely halophilic bacteria Halorhodospira halochloris.</title>
        <authorList>
            <person name="Singh K.S."/>
        </authorList>
    </citation>
    <scope>NUCLEOTIDE SEQUENCE [LARGE SCALE GENOMIC DNA]</scope>
    <source>
        <strain evidence="13">A</strain>
    </source>
</reference>
<dbReference type="Gene3D" id="1.10.760.10">
    <property type="entry name" value="Cytochrome c-like domain"/>
    <property type="match status" value="1"/>
</dbReference>
<dbReference type="HOGENOM" id="CLU_078597_0_0_6"/>
<dbReference type="AlphaFoldDB" id="W8KGF4"/>
<comment type="cofactor">
    <cofactor evidence="8">
        <name>heme c</name>
        <dbReference type="ChEBI" id="CHEBI:61717"/>
    </cofactor>
    <text evidence="8">Binds 1 heme c group covalently per subunit.</text>
</comment>
<feature type="transmembrane region" description="Helical" evidence="9">
    <location>
        <begin position="218"/>
        <end position="236"/>
    </location>
</feature>
<dbReference type="KEGG" id="hhc:M911_02610"/>
<comment type="subcellular location">
    <subcellularLocation>
        <location evidence="1">Membrane</location>
    </subcellularLocation>
</comment>
<evidence type="ECO:0000256" key="6">
    <source>
        <dbReference type="ARBA" id="ARBA00023004"/>
    </source>
</evidence>
<organism evidence="12 13">
    <name type="scientific">Ectothiorhodospira haloalkaliphila</name>
    <dbReference type="NCBI Taxonomy" id="421628"/>
    <lineage>
        <taxon>Bacteria</taxon>
        <taxon>Pseudomonadati</taxon>
        <taxon>Pseudomonadota</taxon>
        <taxon>Gammaproteobacteria</taxon>
        <taxon>Chromatiales</taxon>
        <taxon>Ectothiorhodospiraceae</taxon>
        <taxon>Ectothiorhodospira</taxon>
    </lineage>
</organism>
<feature type="chain" id="PRO_5004910538" evidence="10">
    <location>
        <begin position="23"/>
        <end position="245"/>
    </location>
</feature>